<proteinExistence type="predicted"/>
<evidence type="ECO:0000313" key="2">
    <source>
        <dbReference type="Proteomes" id="UP000326198"/>
    </source>
</evidence>
<dbReference type="OrthoDB" id="2316594at2759"/>
<dbReference type="InterPro" id="IPR027417">
    <property type="entry name" value="P-loop_NTPase"/>
</dbReference>
<gene>
    <name evidence="1" type="ORF">BDV26DRAFT_286982</name>
</gene>
<protein>
    <recommendedName>
        <fullName evidence="3">P-loop containing nucleoside triphosphate hydrolase protein</fullName>
    </recommendedName>
</protein>
<dbReference type="Gene3D" id="3.40.50.300">
    <property type="entry name" value="P-loop containing nucleotide triphosphate hydrolases"/>
    <property type="match status" value="1"/>
</dbReference>
<sequence>MDLSHTPIVSSDFLTYQLKQETATISQFGLLAGSGADSQKPDQTACHRVKSDPRLYFNVSHPSSTFICGSQGPGKSHTLSSGRLPSPLTGLVFHYDTFVGDTVENPCEAAFLSSHPDVQVRVLCSPTNLNVIQDCYSKFNILVDVLQLDQTHLNTKRMMDLMAMRIAQQDTKGSFNYQTFKRNVIYGNLTRAQQGPLKQRLATLESFTALERMSPGRRKSQDEAQPGNQCFQAGHLTIIDLSCPCISPETACSKRSIGRVIALDEAHKYMNMSPEARAFAETLRAVARFQRHLATRVVISTQEPIVATDLLNICSVTIVHRFASPEWFQALQKHLAAAAAPSLHTKVDDNRDQSASSLLDSIVQLGVGEAFIFAPSAIVKVSAGPEGRVELSPLGSAALPIKVRVRITSDGGRSALLL</sequence>
<reference evidence="1 2" key="1">
    <citation type="submission" date="2019-04" db="EMBL/GenBank/DDBJ databases">
        <title>Friends and foes A comparative genomics studyof 23 Aspergillus species from section Flavi.</title>
        <authorList>
            <consortium name="DOE Joint Genome Institute"/>
            <person name="Kjaerbolling I."/>
            <person name="Vesth T."/>
            <person name="Frisvad J.C."/>
            <person name="Nybo J.L."/>
            <person name="Theobald S."/>
            <person name="Kildgaard S."/>
            <person name="Isbrandt T."/>
            <person name="Kuo A."/>
            <person name="Sato A."/>
            <person name="Lyhne E.K."/>
            <person name="Kogle M.E."/>
            <person name="Wiebenga A."/>
            <person name="Kun R.S."/>
            <person name="Lubbers R.J."/>
            <person name="Makela M.R."/>
            <person name="Barry K."/>
            <person name="Chovatia M."/>
            <person name="Clum A."/>
            <person name="Daum C."/>
            <person name="Haridas S."/>
            <person name="He G."/>
            <person name="LaButti K."/>
            <person name="Lipzen A."/>
            <person name="Mondo S."/>
            <person name="Riley R."/>
            <person name="Salamov A."/>
            <person name="Simmons B.A."/>
            <person name="Magnuson J.K."/>
            <person name="Henrissat B."/>
            <person name="Mortensen U.H."/>
            <person name="Larsen T.O."/>
            <person name="Devries R.P."/>
            <person name="Grigoriev I.V."/>
            <person name="Machida M."/>
            <person name="Baker S.E."/>
            <person name="Andersen M.R."/>
        </authorList>
    </citation>
    <scope>NUCLEOTIDE SEQUENCE [LARGE SCALE GENOMIC DNA]</scope>
    <source>
        <strain evidence="1 2">IBT 29228</strain>
    </source>
</reference>
<accession>A0A5N7AQL0</accession>
<dbReference type="AlphaFoldDB" id="A0A5N7AQL0"/>
<evidence type="ECO:0008006" key="3">
    <source>
        <dbReference type="Google" id="ProtNLM"/>
    </source>
</evidence>
<dbReference type="SUPFAM" id="SSF52540">
    <property type="entry name" value="P-loop containing nucleoside triphosphate hydrolases"/>
    <property type="match status" value="1"/>
</dbReference>
<keyword evidence="2" id="KW-1185">Reference proteome</keyword>
<name>A0A5N7AQL0_9EURO</name>
<dbReference type="Proteomes" id="UP000326198">
    <property type="component" value="Unassembled WGS sequence"/>
</dbReference>
<organism evidence="1 2">
    <name type="scientific">Aspergillus bertholletiae</name>
    <dbReference type="NCBI Taxonomy" id="1226010"/>
    <lineage>
        <taxon>Eukaryota</taxon>
        <taxon>Fungi</taxon>
        <taxon>Dikarya</taxon>
        <taxon>Ascomycota</taxon>
        <taxon>Pezizomycotina</taxon>
        <taxon>Eurotiomycetes</taxon>
        <taxon>Eurotiomycetidae</taxon>
        <taxon>Eurotiales</taxon>
        <taxon>Aspergillaceae</taxon>
        <taxon>Aspergillus</taxon>
        <taxon>Aspergillus subgen. Circumdati</taxon>
    </lineage>
</organism>
<dbReference type="EMBL" id="ML736458">
    <property type="protein sequence ID" value="KAE8371188.1"/>
    <property type="molecule type" value="Genomic_DNA"/>
</dbReference>
<evidence type="ECO:0000313" key="1">
    <source>
        <dbReference type="EMBL" id="KAE8371188.1"/>
    </source>
</evidence>